<dbReference type="PANTHER" id="PTHR22789">
    <property type="entry name" value="FUCULOSE PHOSPHATE ALDOLASE"/>
    <property type="match status" value="1"/>
</dbReference>
<protein>
    <recommendedName>
        <fullName evidence="3">Class II aldolase/adducin N-terminal domain-containing protein</fullName>
    </recommendedName>
</protein>
<evidence type="ECO:0000256" key="1">
    <source>
        <dbReference type="ARBA" id="ARBA00022723"/>
    </source>
</evidence>
<dbReference type="SMART" id="SM01007">
    <property type="entry name" value="Aldolase_II"/>
    <property type="match status" value="1"/>
</dbReference>
<sequence>MDSYLIEQIKHISHSMFQKNYFGVFHGSISAKTAVNSFIINKKETILDDVEENCFINLNYSKPKDYRWNEASADVRIHEKIYRLLPSAKYISYTMPPYATAYSLSHKEVIPKDYYGYQILNRVAIYDPKDFSDWHRRAAYEITSFFKKSSDHLLLIKGFGLISYDRDLTEMVKKVAILENSCKLLTIGAIIQN</sequence>
<name>A0A1W1C7Q7_9ZZZZ</name>
<gene>
    <name evidence="4" type="ORF">MNB_SV-12-940</name>
</gene>
<organism evidence="4">
    <name type="scientific">hydrothermal vent metagenome</name>
    <dbReference type="NCBI Taxonomy" id="652676"/>
    <lineage>
        <taxon>unclassified sequences</taxon>
        <taxon>metagenomes</taxon>
        <taxon>ecological metagenomes</taxon>
    </lineage>
</organism>
<keyword evidence="2" id="KW-0456">Lyase</keyword>
<proteinExistence type="predicted"/>
<dbReference type="NCBIfam" id="NF004492">
    <property type="entry name" value="PRK05834.1"/>
    <property type="match status" value="1"/>
</dbReference>
<accession>A0A1W1C7Q7</accession>
<dbReference type="GO" id="GO:0019323">
    <property type="term" value="P:pentose catabolic process"/>
    <property type="evidence" value="ECO:0007669"/>
    <property type="project" value="TreeGrafter"/>
</dbReference>
<evidence type="ECO:0000259" key="3">
    <source>
        <dbReference type="SMART" id="SM01007"/>
    </source>
</evidence>
<dbReference type="Pfam" id="PF00596">
    <property type="entry name" value="Aldolase_II"/>
    <property type="match status" value="1"/>
</dbReference>
<dbReference type="EMBL" id="FPHE01000108">
    <property type="protein sequence ID" value="SFV61764.1"/>
    <property type="molecule type" value="Genomic_DNA"/>
</dbReference>
<evidence type="ECO:0000313" key="4">
    <source>
        <dbReference type="EMBL" id="SFV61764.1"/>
    </source>
</evidence>
<dbReference type="AlphaFoldDB" id="A0A1W1C7Q7"/>
<evidence type="ECO:0000256" key="2">
    <source>
        <dbReference type="ARBA" id="ARBA00023239"/>
    </source>
</evidence>
<reference evidence="4" key="1">
    <citation type="submission" date="2016-10" db="EMBL/GenBank/DDBJ databases">
        <authorList>
            <person name="de Groot N.N."/>
        </authorList>
    </citation>
    <scope>NUCLEOTIDE SEQUENCE</scope>
</reference>
<dbReference type="GO" id="GO:0005829">
    <property type="term" value="C:cytosol"/>
    <property type="evidence" value="ECO:0007669"/>
    <property type="project" value="TreeGrafter"/>
</dbReference>
<dbReference type="InterPro" id="IPR050197">
    <property type="entry name" value="Aldolase_class_II_sugar_metab"/>
</dbReference>
<dbReference type="GO" id="GO:0016832">
    <property type="term" value="F:aldehyde-lyase activity"/>
    <property type="evidence" value="ECO:0007669"/>
    <property type="project" value="TreeGrafter"/>
</dbReference>
<feature type="domain" description="Class II aldolase/adducin N-terminal" evidence="3">
    <location>
        <begin position="7"/>
        <end position="186"/>
    </location>
</feature>
<dbReference type="InterPro" id="IPR001303">
    <property type="entry name" value="Aldolase_II/adducin_N"/>
</dbReference>
<dbReference type="Gene3D" id="3.40.225.10">
    <property type="entry name" value="Class II aldolase/adducin N-terminal domain"/>
    <property type="match status" value="1"/>
</dbReference>
<dbReference type="InterPro" id="IPR036409">
    <property type="entry name" value="Aldolase_II/adducin_N_sf"/>
</dbReference>
<dbReference type="PANTHER" id="PTHR22789:SF0">
    <property type="entry name" value="3-OXO-TETRONATE 4-PHOSPHATE DECARBOXYLASE-RELATED"/>
    <property type="match status" value="1"/>
</dbReference>
<dbReference type="GO" id="GO:0046872">
    <property type="term" value="F:metal ion binding"/>
    <property type="evidence" value="ECO:0007669"/>
    <property type="project" value="UniProtKB-KW"/>
</dbReference>
<keyword evidence="1" id="KW-0479">Metal-binding</keyword>
<dbReference type="SUPFAM" id="SSF53639">
    <property type="entry name" value="AraD/HMP-PK domain-like"/>
    <property type="match status" value="1"/>
</dbReference>